<keyword evidence="1" id="KW-1133">Transmembrane helix</keyword>
<sequence>MTLVRRAVVTLAALVVGTVLLGPVGEVLFYGLEGFPVEADVKGFVRILSATGAVAVLLVGAAVGARVTGPARGWPLVAAGLLVTGLLTAFAPLDPDSAFGELQPLIRPVAALAAGVAIGAALVAVLPAAPREGDPWPVAALAAGIVVGVPIGPMLLPAFPDPRYDLGWADVAAVLLAMLAALLAPRPAPEPGTPAVGRFGLVALAGAVLSAAFHMEYVGRAADNSPAIVVVLVLLLTIALWVAMAGALIRWSAGVAGAEAARFALTMAGAAGVLFTASGRNLGLVWGFPWVPLLGVATAVAGVLLTRLRPTVPWDAVGVGAAALVALLTVVLARAESGYAATGVAVVAFALGAALARTSAAGALCGLLVLVSTLPVLVGTITPLGRQLGEGDGFGQRVVLYAPFWLVGLLTAALLARRPRRAGDPAPTPLAVG</sequence>
<feature type="transmembrane region" description="Helical" evidence="1">
    <location>
        <begin position="138"/>
        <end position="160"/>
    </location>
</feature>
<reference evidence="2 3" key="1">
    <citation type="submission" date="2021-01" db="EMBL/GenBank/DDBJ databases">
        <title>Whole genome shotgun sequence of Asanoa siamensis NBRC 107932.</title>
        <authorList>
            <person name="Komaki H."/>
            <person name="Tamura T."/>
        </authorList>
    </citation>
    <scope>NUCLEOTIDE SEQUENCE [LARGE SCALE GENOMIC DNA]</scope>
    <source>
        <strain evidence="2 3">NBRC 107932</strain>
    </source>
</reference>
<feature type="transmembrane region" description="Helical" evidence="1">
    <location>
        <begin position="363"/>
        <end position="386"/>
    </location>
</feature>
<dbReference type="Proteomes" id="UP000604117">
    <property type="component" value="Unassembled WGS sequence"/>
</dbReference>
<organism evidence="2 3">
    <name type="scientific">Asanoa siamensis</name>
    <dbReference type="NCBI Taxonomy" id="926357"/>
    <lineage>
        <taxon>Bacteria</taxon>
        <taxon>Bacillati</taxon>
        <taxon>Actinomycetota</taxon>
        <taxon>Actinomycetes</taxon>
        <taxon>Micromonosporales</taxon>
        <taxon>Micromonosporaceae</taxon>
        <taxon>Asanoa</taxon>
    </lineage>
</organism>
<protein>
    <recommendedName>
        <fullName evidence="4">MFS transporter</fullName>
    </recommendedName>
</protein>
<feature type="transmembrane region" description="Helical" evidence="1">
    <location>
        <begin position="166"/>
        <end position="184"/>
    </location>
</feature>
<feature type="transmembrane region" description="Helical" evidence="1">
    <location>
        <begin position="196"/>
        <end position="215"/>
    </location>
</feature>
<feature type="transmembrane region" description="Helical" evidence="1">
    <location>
        <begin position="339"/>
        <end position="356"/>
    </location>
</feature>
<comment type="caution">
    <text evidence="2">The sequence shown here is derived from an EMBL/GenBank/DDBJ whole genome shotgun (WGS) entry which is preliminary data.</text>
</comment>
<evidence type="ECO:0008006" key="4">
    <source>
        <dbReference type="Google" id="ProtNLM"/>
    </source>
</evidence>
<feature type="transmembrane region" description="Helical" evidence="1">
    <location>
        <begin position="284"/>
        <end position="305"/>
    </location>
</feature>
<evidence type="ECO:0000313" key="3">
    <source>
        <dbReference type="Proteomes" id="UP000604117"/>
    </source>
</evidence>
<feature type="transmembrane region" description="Helical" evidence="1">
    <location>
        <begin position="227"/>
        <end position="248"/>
    </location>
</feature>
<proteinExistence type="predicted"/>
<keyword evidence="1" id="KW-0812">Transmembrane</keyword>
<feature type="transmembrane region" description="Helical" evidence="1">
    <location>
        <begin position="76"/>
        <end position="93"/>
    </location>
</feature>
<evidence type="ECO:0000256" key="1">
    <source>
        <dbReference type="SAM" id="Phobius"/>
    </source>
</evidence>
<feature type="transmembrane region" description="Helical" evidence="1">
    <location>
        <begin position="398"/>
        <end position="416"/>
    </location>
</feature>
<feature type="transmembrane region" description="Helical" evidence="1">
    <location>
        <begin position="44"/>
        <end position="64"/>
    </location>
</feature>
<feature type="transmembrane region" description="Helical" evidence="1">
    <location>
        <begin position="312"/>
        <end position="333"/>
    </location>
</feature>
<gene>
    <name evidence="2" type="ORF">Asi02nite_75780</name>
</gene>
<feature type="transmembrane region" description="Helical" evidence="1">
    <location>
        <begin position="7"/>
        <end position="32"/>
    </location>
</feature>
<keyword evidence="3" id="KW-1185">Reference proteome</keyword>
<feature type="transmembrane region" description="Helical" evidence="1">
    <location>
        <begin position="260"/>
        <end position="278"/>
    </location>
</feature>
<name>A0ABQ4D3F0_9ACTN</name>
<accession>A0ABQ4D3F0</accession>
<feature type="transmembrane region" description="Helical" evidence="1">
    <location>
        <begin position="105"/>
        <end position="126"/>
    </location>
</feature>
<dbReference type="EMBL" id="BONE01000116">
    <property type="protein sequence ID" value="GIF78060.1"/>
    <property type="molecule type" value="Genomic_DNA"/>
</dbReference>
<dbReference type="RefSeq" id="WP_203718896.1">
    <property type="nucleotide sequence ID" value="NZ_BONE01000116.1"/>
</dbReference>
<evidence type="ECO:0000313" key="2">
    <source>
        <dbReference type="EMBL" id="GIF78060.1"/>
    </source>
</evidence>
<keyword evidence="1" id="KW-0472">Membrane</keyword>